<accession>A0ABY9JT78</accession>
<evidence type="ECO:0000313" key="2">
    <source>
        <dbReference type="EMBL" id="WLR41493.1"/>
    </source>
</evidence>
<dbReference type="InterPro" id="IPR000836">
    <property type="entry name" value="PRTase_dom"/>
</dbReference>
<proteinExistence type="inferred from homology"/>
<keyword evidence="2" id="KW-0328">Glycosyltransferase</keyword>
<dbReference type="PANTHER" id="PTHR47505:SF1">
    <property type="entry name" value="DNA UTILIZATION PROTEIN YHGH"/>
    <property type="match status" value="1"/>
</dbReference>
<organism evidence="2 3">
    <name type="scientific">Bacillus carboniphilus</name>
    <dbReference type="NCBI Taxonomy" id="86663"/>
    <lineage>
        <taxon>Bacteria</taxon>
        <taxon>Bacillati</taxon>
        <taxon>Bacillota</taxon>
        <taxon>Bacilli</taxon>
        <taxon>Bacillales</taxon>
        <taxon>Bacillaceae</taxon>
        <taxon>Bacillus</taxon>
    </lineage>
</organism>
<name>A0ABY9JT78_9BACI</name>
<keyword evidence="2" id="KW-0808">Transferase</keyword>
<protein>
    <submittedName>
        <fullName evidence="2">Phosphoribosyltransferase family protein</fullName>
    </submittedName>
</protein>
<dbReference type="InterPro" id="IPR029057">
    <property type="entry name" value="PRTase-like"/>
</dbReference>
<dbReference type="SUPFAM" id="SSF53271">
    <property type="entry name" value="PRTase-like"/>
    <property type="match status" value="1"/>
</dbReference>
<dbReference type="Proteomes" id="UP001197974">
    <property type="component" value="Chromosome"/>
</dbReference>
<dbReference type="GO" id="GO:0016757">
    <property type="term" value="F:glycosyltransferase activity"/>
    <property type="evidence" value="ECO:0007669"/>
    <property type="project" value="UniProtKB-KW"/>
</dbReference>
<evidence type="ECO:0000313" key="3">
    <source>
        <dbReference type="Proteomes" id="UP001197974"/>
    </source>
</evidence>
<dbReference type="Gene3D" id="3.40.50.2020">
    <property type="match status" value="1"/>
</dbReference>
<comment type="similarity">
    <text evidence="1">Belongs to the ComF/GntX family.</text>
</comment>
<dbReference type="PANTHER" id="PTHR47505">
    <property type="entry name" value="DNA UTILIZATION PROTEIN YHGH"/>
    <property type="match status" value="1"/>
</dbReference>
<dbReference type="EMBL" id="CP129013">
    <property type="protein sequence ID" value="WLR41493.1"/>
    <property type="molecule type" value="Genomic_DNA"/>
</dbReference>
<dbReference type="RefSeq" id="WP_306019574.1">
    <property type="nucleotide sequence ID" value="NZ_CP129013.1"/>
</dbReference>
<evidence type="ECO:0000256" key="1">
    <source>
        <dbReference type="ARBA" id="ARBA00008007"/>
    </source>
</evidence>
<dbReference type="InterPro" id="IPR051910">
    <property type="entry name" value="ComF/GntX_DNA_util-trans"/>
</dbReference>
<dbReference type="CDD" id="cd06223">
    <property type="entry name" value="PRTases_typeI"/>
    <property type="match status" value="1"/>
</dbReference>
<reference evidence="2 3" key="1">
    <citation type="submission" date="2023-06" db="EMBL/GenBank/DDBJ databases">
        <title>Five Gram-positive bacteria isolated from mangrove sediments in Shenzhen, Guangdong, China.</title>
        <authorList>
            <person name="Yu S."/>
            <person name="Zheng W."/>
            <person name="Huang Y."/>
        </authorList>
    </citation>
    <scope>NUCLEOTIDE SEQUENCE [LARGE SCALE GENOMIC DNA]</scope>
    <source>
        <strain evidence="2 3">SaN35-3</strain>
    </source>
</reference>
<gene>
    <name evidence="2" type="ORF">LC087_11385</name>
</gene>
<sequence>MEDTRICRDCLEWNNNDLWKNTLRQNRSVFTYNMFMKDVLATFKYRGDAELVNCFEQPFLEGFKKYYSHKKYQVVPIPISPERLRERGFNQALLLAKLLKKPIFEPLGKRNSLKQSKKTKKERIDLKDLYILPSYPSINGYDILLVDDLYTTGSTLRHASKILKMNGASSVDSLTLIRS</sequence>
<keyword evidence="3" id="KW-1185">Reference proteome</keyword>